<accession>A0A1Q9RB40</accession>
<reference evidence="1 2" key="1">
    <citation type="submission" date="2016-10" db="EMBL/GenBank/DDBJ databases">
        <title>Genome Sequence of Pseudomonas putida GM4FR.</title>
        <authorList>
            <person name="Poehlein A."/>
            <person name="Wemheuer F."/>
            <person name="Hollensteiner J."/>
            <person name="Wemheuer B."/>
        </authorList>
    </citation>
    <scope>NUCLEOTIDE SEQUENCE [LARGE SCALE GENOMIC DNA]</scope>
    <source>
        <strain evidence="1 2">GM4FR</strain>
    </source>
</reference>
<comment type="caution">
    <text evidence="1">The sequence shown here is derived from an EMBL/GenBank/DDBJ whole genome shotgun (WGS) entry which is preliminary data.</text>
</comment>
<evidence type="ECO:0000313" key="2">
    <source>
        <dbReference type="Proteomes" id="UP000186736"/>
    </source>
</evidence>
<name>A0A1Q9RB40_PSEPU</name>
<sequence length="61" mass="6777">MTTFKFAVEPLLLKDRKPFAPPNIVEVEADSFEEAAAKVVAMYDDQEVSISPIFSSSLKLD</sequence>
<proteinExistence type="predicted"/>
<dbReference type="Proteomes" id="UP000186736">
    <property type="component" value="Unassembled WGS sequence"/>
</dbReference>
<organism evidence="1 2">
    <name type="scientific">Pseudomonas putida</name>
    <name type="common">Arthrobacter siderocapsulatus</name>
    <dbReference type="NCBI Taxonomy" id="303"/>
    <lineage>
        <taxon>Bacteria</taxon>
        <taxon>Pseudomonadati</taxon>
        <taxon>Pseudomonadota</taxon>
        <taxon>Gammaproteobacteria</taxon>
        <taxon>Pseudomonadales</taxon>
        <taxon>Pseudomonadaceae</taxon>
        <taxon>Pseudomonas</taxon>
    </lineage>
</organism>
<evidence type="ECO:0000313" key="1">
    <source>
        <dbReference type="EMBL" id="OLS64629.1"/>
    </source>
</evidence>
<dbReference type="EMBL" id="MKZO01000004">
    <property type="protein sequence ID" value="OLS64629.1"/>
    <property type="molecule type" value="Genomic_DNA"/>
</dbReference>
<gene>
    <name evidence="1" type="ORF">PSEMO_03570</name>
</gene>
<dbReference type="AlphaFoldDB" id="A0A1Q9RB40"/>
<dbReference type="RefSeq" id="WP_075801454.1">
    <property type="nucleotide sequence ID" value="NZ_MKZO01000004.1"/>
</dbReference>
<protein>
    <submittedName>
        <fullName evidence="1">Uncharacterized protein</fullName>
    </submittedName>
</protein>